<dbReference type="AlphaFoldDB" id="A0AAV4BS60"/>
<dbReference type="EMBL" id="BLXT01005342">
    <property type="protein sequence ID" value="GFO22182.1"/>
    <property type="molecule type" value="Genomic_DNA"/>
</dbReference>
<dbReference type="GO" id="GO:0004016">
    <property type="term" value="F:adenylate cyclase activity"/>
    <property type="evidence" value="ECO:0007669"/>
    <property type="project" value="TreeGrafter"/>
</dbReference>
<dbReference type="Gene3D" id="6.10.250.780">
    <property type="match status" value="1"/>
</dbReference>
<dbReference type="SMART" id="SM00044">
    <property type="entry name" value="CYCc"/>
    <property type="match status" value="1"/>
</dbReference>
<comment type="subcellular location">
    <subcellularLocation>
        <location evidence="1">Membrane</location>
    </subcellularLocation>
</comment>
<dbReference type="FunFam" id="3.30.70.1230:FF:000030">
    <property type="entry name" value="Si:ch211-215j19.12"/>
    <property type="match status" value="1"/>
</dbReference>
<keyword evidence="5 7" id="KW-0472">Membrane</keyword>
<protein>
    <submittedName>
        <fullName evidence="9">Guanylate cyclase 32e</fullName>
    </submittedName>
</protein>
<evidence type="ECO:0000256" key="1">
    <source>
        <dbReference type="ARBA" id="ARBA00004370"/>
    </source>
</evidence>
<evidence type="ECO:0000256" key="6">
    <source>
        <dbReference type="ARBA" id="ARBA00023239"/>
    </source>
</evidence>
<dbReference type="SUPFAM" id="SSF55073">
    <property type="entry name" value="Nucleotide cyclase"/>
    <property type="match status" value="1"/>
</dbReference>
<keyword evidence="10" id="KW-1185">Reference proteome</keyword>
<dbReference type="InterPro" id="IPR029787">
    <property type="entry name" value="Nucleotide_cyclase"/>
</dbReference>
<comment type="caution">
    <text evidence="9">The sequence shown here is derived from an EMBL/GenBank/DDBJ whole genome shotgun (WGS) entry which is preliminary data.</text>
</comment>
<dbReference type="Pfam" id="PF08376">
    <property type="entry name" value="NIT"/>
    <property type="match status" value="1"/>
</dbReference>
<proteinExistence type="predicted"/>
<name>A0AAV4BS60_9GAST</name>
<evidence type="ECO:0000256" key="5">
    <source>
        <dbReference type="ARBA" id="ARBA00023136"/>
    </source>
</evidence>
<dbReference type="PANTHER" id="PTHR11920">
    <property type="entry name" value="GUANYLYL CYCLASE"/>
    <property type="match status" value="1"/>
</dbReference>
<evidence type="ECO:0000259" key="8">
    <source>
        <dbReference type="PROSITE" id="PS50125"/>
    </source>
</evidence>
<keyword evidence="6" id="KW-0456">Lyase</keyword>
<dbReference type="PROSITE" id="PS50125">
    <property type="entry name" value="GUANYLATE_CYCLASE_2"/>
    <property type="match status" value="1"/>
</dbReference>
<dbReference type="GO" id="GO:0001653">
    <property type="term" value="F:peptide receptor activity"/>
    <property type="evidence" value="ECO:0007669"/>
    <property type="project" value="TreeGrafter"/>
</dbReference>
<evidence type="ECO:0000256" key="2">
    <source>
        <dbReference type="ARBA" id="ARBA00022692"/>
    </source>
</evidence>
<feature type="transmembrane region" description="Helical" evidence="7">
    <location>
        <begin position="65"/>
        <end position="84"/>
    </location>
</feature>
<sequence>MFSLKRTLERHDKRSSVCSVVPSMTSQQIIDVMNPEESPLDTILDGICRGEPLSDRGKRLKMLKILSVTLLPILSLWAFTVYSLSDSIQGKVDIEQTQYAVKFSVEIGMFLDRLQRERDMSVLYLSILGPETKTFLMNEYLLTDQALDHLSDWPVRSDHSTIFQSKKTFKQFLSEHRQNLDPSNYDIYVEMDFYSFLIERFIEWMYGAIKESNMASIWKILVAYQKIVTVMEHIGIERALGTVFYVEAGFPERVYELYNSRVNIFKANYRSAVLYSDAVDPIYQGGVTASGTNLTAVIESFRFEIQHVMQTEASITKGQWWFDNMTLYLDTLLIIQQELADLINGQLEEIIQVDIFIKPPPLKSRSPRPHTYRTRQLQTAKIMFKHYAEEQNLTISASFLVIVFLMCPLVIFSVQTLTSDIQRYALALVHNTKELSREKKRVKELLYQLVPSSVGELLSHNRKVDSEYFKAVTVMFYDMQGLTRLNSKLTATEVIDLLNRLYAQMDSSTHKFDVYKIESINDSSMIVSGVPKRSSNRHAVEVANLALELMHLVNNQPWMISGSTAGICSANLQLRIGMCTGPCIAGVLGVTIPRYCVFGDTVNVACRMKSHGLPNKIQIHANTHNSLKKNGDYLMRPRGSIEIK</sequence>
<feature type="domain" description="Guanylate cyclase" evidence="8">
    <location>
        <begin position="473"/>
        <end position="609"/>
    </location>
</feature>
<evidence type="ECO:0000256" key="4">
    <source>
        <dbReference type="ARBA" id="ARBA00022989"/>
    </source>
</evidence>
<keyword evidence="2 7" id="KW-0812">Transmembrane</keyword>
<keyword evidence="4 7" id="KW-1133">Transmembrane helix</keyword>
<dbReference type="InterPro" id="IPR001054">
    <property type="entry name" value="A/G_cyclase"/>
</dbReference>
<dbReference type="GO" id="GO:0005886">
    <property type="term" value="C:plasma membrane"/>
    <property type="evidence" value="ECO:0007669"/>
    <property type="project" value="TreeGrafter"/>
</dbReference>
<dbReference type="InterPro" id="IPR013587">
    <property type="entry name" value="Nitrate/nitrite_sensing"/>
</dbReference>
<feature type="transmembrane region" description="Helical" evidence="7">
    <location>
        <begin position="393"/>
        <end position="414"/>
    </location>
</feature>
<dbReference type="PANTHER" id="PTHR11920:SF501">
    <property type="entry name" value="GUANYLATE CYCLASE 32E"/>
    <property type="match status" value="1"/>
</dbReference>
<feature type="non-terminal residue" evidence="9">
    <location>
        <position position="644"/>
    </location>
</feature>
<accession>A0AAV4BS60</accession>
<dbReference type="GO" id="GO:0000166">
    <property type="term" value="F:nucleotide binding"/>
    <property type="evidence" value="ECO:0007669"/>
    <property type="project" value="UniProtKB-KW"/>
</dbReference>
<gene>
    <name evidence="9" type="ORF">PoB_004868700</name>
</gene>
<dbReference type="Proteomes" id="UP000735302">
    <property type="component" value="Unassembled WGS sequence"/>
</dbReference>
<evidence type="ECO:0000313" key="10">
    <source>
        <dbReference type="Proteomes" id="UP000735302"/>
    </source>
</evidence>
<keyword evidence="3" id="KW-0547">Nucleotide-binding</keyword>
<organism evidence="9 10">
    <name type="scientific">Plakobranchus ocellatus</name>
    <dbReference type="NCBI Taxonomy" id="259542"/>
    <lineage>
        <taxon>Eukaryota</taxon>
        <taxon>Metazoa</taxon>
        <taxon>Spiralia</taxon>
        <taxon>Lophotrochozoa</taxon>
        <taxon>Mollusca</taxon>
        <taxon>Gastropoda</taxon>
        <taxon>Heterobranchia</taxon>
        <taxon>Euthyneura</taxon>
        <taxon>Panpulmonata</taxon>
        <taxon>Sacoglossa</taxon>
        <taxon>Placobranchoidea</taxon>
        <taxon>Plakobranchidae</taxon>
        <taxon>Plakobranchus</taxon>
    </lineage>
</organism>
<dbReference type="InterPro" id="IPR050401">
    <property type="entry name" value="Cyclic_nucleotide_synthase"/>
</dbReference>
<evidence type="ECO:0000256" key="7">
    <source>
        <dbReference type="SAM" id="Phobius"/>
    </source>
</evidence>
<dbReference type="Pfam" id="PF00211">
    <property type="entry name" value="Guanylate_cyc"/>
    <property type="match status" value="1"/>
</dbReference>
<dbReference type="GO" id="GO:0007168">
    <property type="term" value="P:receptor guanylyl cyclase signaling pathway"/>
    <property type="evidence" value="ECO:0007669"/>
    <property type="project" value="TreeGrafter"/>
</dbReference>
<evidence type="ECO:0000313" key="9">
    <source>
        <dbReference type="EMBL" id="GFO22182.1"/>
    </source>
</evidence>
<dbReference type="GO" id="GO:0004383">
    <property type="term" value="F:guanylate cyclase activity"/>
    <property type="evidence" value="ECO:0007669"/>
    <property type="project" value="TreeGrafter"/>
</dbReference>
<evidence type="ECO:0000256" key="3">
    <source>
        <dbReference type="ARBA" id="ARBA00022741"/>
    </source>
</evidence>
<reference evidence="9 10" key="1">
    <citation type="journal article" date="2021" name="Elife">
        <title>Chloroplast acquisition without the gene transfer in kleptoplastic sea slugs, Plakobranchus ocellatus.</title>
        <authorList>
            <person name="Maeda T."/>
            <person name="Takahashi S."/>
            <person name="Yoshida T."/>
            <person name="Shimamura S."/>
            <person name="Takaki Y."/>
            <person name="Nagai Y."/>
            <person name="Toyoda A."/>
            <person name="Suzuki Y."/>
            <person name="Arimoto A."/>
            <person name="Ishii H."/>
            <person name="Satoh N."/>
            <person name="Nishiyama T."/>
            <person name="Hasebe M."/>
            <person name="Maruyama T."/>
            <person name="Minagawa J."/>
            <person name="Obokata J."/>
            <person name="Shigenobu S."/>
        </authorList>
    </citation>
    <scope>NUCLEOTIDE SEQUENCE [LARGE SCALE GENOMIC DNA]</scope>
</reference>
<dbReference type="GO" id="GO:0035556">
    <property type="term" value="P:intracellular signal transduction"/>
    <property type="evidence" value="ECO:0007669"/>
    <property type="project" value="InterPro"/>
</dbReference>
<dbReference type="CDD" id="cd07302">
    <property type="entry name" value="CHD"/>
    <property type="match status" value="1"/>
</dbReference>
<dbReference type="Gene3D" id="3.30.70.1230">
    <property type="entry name" value="Nucleotide cyclase"/>
    <property type="match status" value="1"/>
</dbReference>